<proteinExistence type="predicted"/>
<reference evidence="1" key="2">
    <citation type="submission" date="2020-11" db="EMBL/GenBank/DDBJ databases">
        <authorList>
            <person name="McCartney M.A."/>
            <person name="Auch B."/>
            <person name="Kono T."/>
            <person name="Mallez S."/>
            <person name="Becker A."/>
            <person name="Gohl D.M."/>
            <person name="Silverstein K.A.T."/>
            <person name="Koren S."/>
            <person name="Bechman K.B."/>
            <person name="Herman A."/>
            <person name="Abrahante J.E."/>
            <person name="Garbe J."/>
        </authorList>
    </citation>
    <scope>NUCLEOTIDE SEQUENCE</scope>
    <source>
        <strain evidence="1">Duluth1</strain>
        <tissue evidence="1">Whole animal</tissue>
    </source>
</reference>
<dbReference type="EMBL" id="JAIWYP010000007">
    <property type="protein sequence ID" value="KAH3793540.1"/>
    <property type="molecule type" value="Genomic_DNA"/>
</dbReference>
<evidence type="ECO:0000313" key="2">
    <source>
        <dbReference type="Proteomes" id="UP000828390"/>
    </source>
</evidence>
<keyword evidence="2" id="KW-1185">Reference proteome</keyword>
<gene>
    <name evidence="1" type="ORF">DPMN_147054</name>
</gene>
<sequence>MVQTHEFSAFSVPLWTIDLQPPEVEAVWLRRCVEIEIPGTSAQDVVRISLFAAKGASSSCDIMLDEVNVSYDVCQDYRWSWVRGISHVTDEVMTVNASTFDQVTAIVEDIVAYRCDGTYMYLAIDDIWLDERCLTYVPF</sequence>
<evidence type="ECO:0000313" key="1">
    <source>
        <dbReference type="EMBL" id="KAH3793540.1"/>
    </source>
</evidence>
<comment type="caution">
    <text evidence="1">The sequence shown here is derived from an EMBL/GenBank/DDBJ whole genome shotgun (WGS) entry which is preliminary data.</text>
</comment>
<dbReference type="AlphaFoldDB" id="A0A9D4F744"/>
<dbReference type="Proteomes" id="UP000828390">
    <property type="component" value="Unassembled WGS sequence"/>
</dbReference>
<protein>
    <submittedName>
        <fullName evidence="1">Uncharacterized protein</fullName>
    </submittedName>
</protein>
<accession>A0A9D4F744</accession>
<reference evidence="1" key="1">
    <citation type="journal article" date="2019" name="bioRxiv">
        <title>The Genome of the Zebra Mussel, Dreissena polymorpha: A Resource for Invasive Species Research.</title>
        <authorList>
            <person name="McCartney M.A."/>
            <person name="Auch B."/>
            <person name="Kono T."/>
            <person name="Mallez S."/>
            <person name="Zhang Y."/>
            <person name="Obille A."/>
            <person name="Becker A."/>
            <person name="Abrahante J.E."/>
            <person name="Garbe J."/>
            <person name="Badalamenti J.P."/>
            <person name="Herman A."/>
            <person name="Mangelson H."/>
            <person name="Liachko I."/>
            <person name="Sullivan S."/>
            <person name="Sone E.D."/>
            <person name="Koren S."/>
            <person name="Silverstein K.A.T."/>
            <person name="Beckman K.B."/>
            <person name="Gohl D.M."/>
        </authorList>
    </citation>
    <scope>NUCLEOTIDE SEQUENCE</scope>
    <source>
        <strain evidence="1">Duluth1</strain>
        <tissue evidence="1">Whole animal</tissue>
    </source>
</reference>
<name>A0A9D4F744_DREPO</name>
<organism evidence="1 2">
    <name type="scientific">Dreissena polymorpha</name>
    <name type="common">Zebra mussel</name>
    <name type="synonym">Mytilus polymorpha</name>
    <dbReference type="NCBI Taxonomy" id="45954"/>
    <lineage>
        <taxon>Eukaryota</taxon>
        <taxon>Metazoa</taxon>
        <taxon>Spiralia</taxon>
        <taxon>Lophotrochozoa</taxon>
        <taxon>Mollusca</taxon>
        <taxon>Bivalvia</taxon>
        <taxon>Autobranchia</taxon>
        <taxon>Heteroconchia</taxon>
        <taxon>Euheterodonta</taxon>
        <taxon>Imparidentia</taxon>
        <taxon>Neoheterodontei</taxon>
        <taxon>Myida</taxon>
        <taxon>Dreissenoidea</taxon>
        <taxon>Dreissenidae</taxon>
        <taxon>Dreissena</taxon>
    </lineage>
</organism>